<gene>
    <name evidence="2" type="ORF">TRAPUB_6594</name>
</gene>
<accession>A0A1M2V5J5</accession>
<dbReference type="Proteomes" id="UP000184267">
    <property type="component" value="Unassembled WGS sequence"/>
</dbReference>
<sequence length="58" mass="6250">MASCAINEVNASPKVAGEDAQKRKWVGAGGCSMTKGVKEKDPTWQTKRGHMMGTRSQI</sequence>
<dbReference type="AlphaFoldDB" id="A0A1M2V5J5"/>
<feature type="region of interest" description="Disordered" evidence="1">
    <location>
        <begin position="1"/>
        <end position="58"/>
    </location>
</feature>
<organism evidence="2 3">
    <name type="scientific">Trametes pubescens</name>
    <name type="common">White-rot fungus</name>
    <dbReference type="NCBI Taxonomy" id="154538"/>
    <lineage>
        <taxon>Eukaryota</taxon>
        <taxon>Fungi</taxon>
        <taxon>Dikarya</taxon>
        <taxon>Basidiomycota</taxon>
        <taxon>Agaricomycotina</taxon>
        <taxon>Agaricomycetes</taxon>
        <taxon>Polyporales</taxon>
        <taxon>Polyporaceae</taxon>
        <taxon>Trametes</taxon>
    </lineage>
</organism>
<proteinExistence type="predicted"/>
<dbReference type="EMBL" id="MNAD01001648">
    <property type="protein sequence ID" value="OJT02843.1"/>
    <property type="molecule type" value="Genomic_DNA"/>
</dbReference>
<evidence type="ECO:0000313" key="3">
    <source>
        <dbReference type="Proteomes" id="UP000184267"/>
    </source>
</evidence>
<evidence type="ECO:0000313" key="2">
    <source>
        <dbReference type="EMBL" id="OJT02843.1"/>
    </source>
</evidence>
<keyword evidence="3" id="KW-1185">Reference proteome</keyword>
<name>A0A1M2V5J5_TRAPU</name>
<comment type="caution">
    <text evidence="2">The sequence shown here is derived from an EMBL/GenBank/DDBJ whole genome shotgun (WGS) entry which is preliminary data.</text>
</comment>
<evidence type="ECO:0000256" key="1">
    <source>
        <dbReference type="SAM" id="MobiDB-lite"/>
    </source>
</evidence>
<reference evidence="2 3" key="1">
    <citation type="submission" date="2016-10" db="EMBL/GenBank/DDBJ databases">
        <title>Genome sequence of the basidiomycete white-rot fungus Trametes pubescens.</title>
        <authorList>
            <person name="Makela M.R."/>
            <person name="Granchi Z."/>
            <person name="Peng M."/>
            <person name="De Vries R.P."/>
            <person name="Grigoriev I."/>
            <person name="Riley R."/>
            <person name="Hilden K."/>
        </authorList>
    </citation>
    <scope>NUCLEOTIDE SEQUENCE [LARGE SCALE GENOMIC DNA]</scope>
    <source>
        <strain evidence="2 3">FBCC735</strain>
    </source>
</reference>
<protein>
    <submittedName>
        <fullName evidence="2">Uncharacterized protein</fullName>
    </submittedName>
</protein>